<evidence type="ECO:0000259" key="6">
    <source>
        <dbReference type="SMART" id="SM00082"/>
    </source>
</evidence>
<dbReference type="SMART" id="SM00082">
    <property type="entry name" value="LRRCT"/>
    <property type="match status" value="1"/>
</dbReference>
<keyword evidence="2" id="KW-0732">Signal</keyword>
<evidence type="ECO:0000256" key="4">
    <source>
        <dbReference type="SAM" id="Phobius"/>
    </source>
</evidence>
<dbReference type="AlphaFoldDB" id="A0A6P8S3R0"/>
<dbReference type="InterPro" id="IPR000372">
    <property type="entry name" value="LRRNT"/>
</dbReference>
<evidence type="ECO:0000256" key="1">
    <source>
        <dbReference type="ARBA" id="ARBA00022614"/>
    </source>
</evidence>
<dbReference type="GO" id="GO:0005886">
    <property type="term" value="C:plasma membrane"/>
    <property type="evidence" value="ECO:0007669"/>
    <property type="project" value="TreeGrafter"/>
</dbReference>
<dbReference type="PROSITE" id="PS51450">
    <property type="entry name" value="LRR"/>
    <property type="match status" value="3"/>
</dbReference>
<dbReference type="SUPFAM" id="SSF52058">
    <property type="entry name" value="L domain-like"/>
    <property type="match status" value="1"/>
</dbReference>
<reference evidence="8" key="1">
    <citation type="submission" date="2025-08" db="UniProtKB">
        <authorList>
            <consortium name="RefSeq"/>
        </authorList>
    </citation>
    <scope>IDENTIFICATION</scope>
</reference>
<accession>A0A6P8S3R0</accession>
<dbReference type="PANTHER" id="PTHR24364">
    <property type="entry name" value="LP06937P"/>
    <property type="match status" value="1"/>
</dbReference>
<keyword evidence="1" id="KW-0433">Leucine-rich repeat</keyword>
<dbReference type="SMART" id="SM00369">
    <property type="entry name" value="LRR_TYP"/>
    <property type="match status" value="4"/>
</dbReference>
<keyword evidence="3" id="KW-0677">Repeat</keyword>
<dbReference type="InterPro" id="IPR000483">
    <property type="entry name" value="Cys-rich_flank_reg_C"/>
</dbReference>
<dbReference type="Gene3D" id="3.80.10.10">
    <property type="entry name" value="Ribonuclease Inhibitor"/>
    <property type="match status" value="1"/>
</dbReference>
<protein>
    <submittedName>
        <fullName evidence="8">Trophoblast glycoprotein-like</fullName>
    </submittedName>
</protein>
<evidence type="ECO:0000313" key="7">
    <source>
        <dbReference type="Proteomes" id="UP000515159"/>
    </source>
</evidence>
<evidence type="ECO:0000256" key="3">
    <source>
        <dbReference type="ARBA" id="ARBA00022737"/>
    </source>
</evidence>
<dbReference type="InterPro" id="IPR003591">
    <property type="entry name" value="Leu-rich_rpt_typical-subtyp"/>
</dbReference>
<dbReference type="SMART" id="SM00013">
    <property type="entry name" value="LRRNT"/>
    <property type="match status" value="1"/>
</dbReference>
<name>A0A6P8S3R0_GEOSA</name>
<dbReference type="InterPro" id="IPR001611">
    <property type="entry name" value="Leu-rich_rpt"/>
</dbReference>
<gene>
    <name evidence="8" type="primary">LOC117365712</name>
</gene>
<evidence type="ECO:0000256" key="2">
    <source>
        <dbReference type="ARBA" id="ARBA00022729"/>
    </source>
</evidence>
<dbReference type="InterPro" id="IPR052286">
    <property type="entry name" value="Wnt_signaling_inhibitor"/>
</dbReference>
<feature type="domain" description="LRRCT" evidence="6">
    <location>
        <begin position="251"/>
        <end position="302"/>
    </location>
</feature>
<dbReference type="GeneID" id="117365712"/>
<sequence>MMPDLFLLGHFASSSGAPGLLFLLLFFARASCPLSCPLSCECSEAARTVKCVQRDLKGLPSDIPGYTRSLFVTGNRLGLIGPGALRGLPNLVTLSLANNRINTLERQAFSSLPNLRYLDLSNNFLTTVHPSAFSIGNNSIQELNLSRSLYNFSAIQQLADAISNGGFHRLSKLEMSDNGIVFLPYGMFSRLSSLRRLDLKNNSLVDIKNFTFAGLNLEWLDLTLNAIKTLRMETLMELGKQPSLQIFLKDNPFVCNCDIEYLVEWLNTSSKVADVEKLTCVFPLDLQNTSLISLGETVLGCHINQDHQNTLQTSYVFLSVVLGFVGVVFLFVLYLNRKGIKMWMNNMRDACRDLMEGYHYRYEIDSDPQVTRVATSDV</sequence>
<keyword evidence="4" id="KW-1133">Transmembrane helix</keyword>
<keyword evidence="4" id="KW-0812">Transmembrane</keyword>
<dbReference type="KEGG" id="gsh:117365712"/>
<evidence type="ECO:0000313" key="8">
    <source>
        <dbReference type="RefSeq" id="XP_033812327.1"/>
    </source>
</evidence>
<dbReference type="OrthoDB" id="8861968at2759"/>
<keyword evidence="4" id="KW-0472">Membrane</keyword>
<proteinExistence type="predicted"/>
<dbReference type="RefSeq" id="XP_033812327.1">
    <property type="nucleotide sequence ID" value="XM_033956436.1"/>
</dbReference>
<dbReference type="Proteomes" id="UP000515159">
    <property type="component" value="Chromosome 8"/>
</dbReference>
<dbReference type="PANTHER" id="PTHR24364:SF17">
    <property type="entry name" value="TROPHOBLAST GLYCOPROTEIN"/>
    <property type="match status" value="1"/>
</dbReference>
<feature type="domain" description="LRRNT" evidence="5">
    <location>
        <begin position="35"/>
        <end position="69"/>
    </location>
</feature>
<keyword evidence="7" id="KW-1185">Reference proteome</keyword>
<dbReference type="PRINTS" id="PR00019">
    <property type="entry name" value="LEURICHRPT"/>
</dbReference>
<feature type="transmembrane region" description="Helical" evidence="4">
    <location>
        <begin position="315"/>
        <end position="335"/>
    </location>
</feature>
<dbReference type="GO" id="GO:0090090">
    <property type="term" value="P:negative regulation of canonical Wnt signaling pathway"/>
    <property type="evidence" value="ECO:0007669"/>
    <property type="project" value="TreeGrafter"/>
</dbReference>
<organism evidence="7 8">
    <name type="scientific">Geotrypetes seraphini</name>
    <name type="common">Gaboon caecilian</name>
    <name type="synonym">Caecilia seraphini</name>
    <dbReference type="NCBI Taxonomy" id="260995"/>
    <lineage>
        <taxon>Eukaryota</taxon>
        <taxon>Metazoa</taxon>
        <taxon>Chordata</taxon>
        <taxon>Craniata</taxon>
        <taxon>Vertebrata</taxon>
        <taxon>Euteleostomi</taxon>
        <taxon>Amphibia</taxon>
        <taxon>Gymnophiona</taxon>
        <taxon>Geotrypetes</taxon>
    </lineage>
</organism>
<dbReference type="Pfam" id="PF13855">
    <property type="entry name" value="LRR_8"/>
    <property type="match status" value="2"/>
</dbReference>
<evidence type="ECO:0000259" key="5">
    <source>
        <dbReference type="SMART" id="SM00013"/>
    </source>
</evidence>
<dbReference type="InterPro" id="IPR032675">
    <property type="entry name" value="LRR_dom_sf"/>
</dbReference>
<dbReference type="InParanoid" id="A0A6P8S3R0"/>